<keyword evidence="4" id="KW-1185">Reference proteome</keyword>
<dbReference type="PROSITE" id="PS50112">
    <property type="entry name" value="PAS"/>
    <property type="match status" value="1"/>
</dbReference>
<evidence type="ECO:0000259" key="2">
    <source>
        <dbReference type="PROSITE" id="PS50113"/>
    </source>
</evidence>
<evidence type="ECO:0000313" key="4">
    <source>
        <dbReference type="Proteomes" id="UP000009073"/>
    </source>
</evidence>
<dbReference type="GO" id="GO:0006355">
    <property type="term" value="P:regulation of DNA-templated transcription"/>
    <property type="evidence" value="ECO:0007669"/>
    <property type="project" value="InterPro"/>
</dbReference>
<organism evidence="3 4">
    <name type="scientific">Tolumonas auensis (strain DSM 9187 / NBRC 110442 / TA 4)</name>
    <dbReference type="NCBI Taxonomy" id="595494"/>
    <lineage>
        <taxon>Bacteria</taxon>
        <taxon>Pseudomonadati</taxon>
        <taxon>Pseudomonadota</taxon>
        <taxon>Gammaproteobacteria</taxon>
        <taxon>Aeromonadales</taxon>
        <taxon>Aeromonadaceae</taxon>
        <taxon>Tolumonas</taxon>
    </lineage>
</organism>
<sequence>MTILQNYTPETTGAVCINSASLQQMVSLLPMELFYGVVEQSSVGISITDPKANILYCNTAFCRLTGYKRGELQYRNHNILASQQTPKSRYQAMWHQLTQHQPWTGCLINKRKDGSLYLAEVTVTPVLNGDSKITHFLGMHRDISDQFALEQRVHNQKAMIEAVLDAAPTAIAVLNEHHQVVLDNLTYKTLRTDLRGMEPFTALGFIPGQHRPERDHLWPLTIRGRQRWFSINIQPLSELNEEAGLYFGDGKHPCSLLMITDQTERRQQMEQSRLEQLRMQVEEQTLFSAIRETLDVAMIQSQAPLNMLQAALRLESDTDSRAAIAINTALQAGREALKRLELYRPATKTEESSGFDLTSLFADLHDMQVLRLEHLDVLMQIDIAPDLPKLFMQRTRLLTGLCLLFDRACQSVAEQSAAQLKLCAYQKEQELYLEVHDSGDAPLITATHRLLQPQTDSGDKRNDMMELGFAQNIVNDHRGVIEVETSDLGGSCIRLRLPLCGIIREDKK</sequence>
<dbReference type="PANTHER" id="PTHR46663">
    <property type="entry name" value="DIGUANYLATE CYCLASE DGCT-RELATED"/>
    <property type="match status" value="1"/>
</dbReference>
<dbReference type="GO" id="GO:0007165">
    <property type="term" value="P:signal transduction"/>
    <property type="evidence" value="ECO:0007669"/>
    <property type="project" value="InterPro"/>
</dbReference>
<feature type="domain" description="PAC" evidence="2">
    <location>
        <begin position="101"/>
        <end position="155"/>
    </location>
</feature>
<dbReference type="SMART" id="SM00091">
    <property type="entry name" value="PAS"/>
    <property type="match status" value="1"/>
</dbReference>
<dbReference type="InterPro" id="IPR014285">
    <property type="entry name" value="N_fixation_neg-reg_NifL"/>
</dbReference>
<dbReference type="HOGENOM" id="CLU_499493_0_0_6"/>
<dbReference type="InterPro" id="IPR001610">
    <property type="entry name" value="PAC"/>
</dbReference>
<dbReference type="CDD" id="cd00130">
    <property type="entry name" value="PAS"/>
    <property type="match status" value="1"/>
</dbReference>
<reference evidence="3 4" key="2">
    <citation type="journal article" date="2011" name="Stand. Genomic Sci.">
        <title>Complete genome sequence of Tolumonas auensis type strain (TA 4).</title>
        <authorList>
            <person name="Chertkov O."/>
            <person name="Copeland A."/>
            <person name="Lucas S."/>
            <person name="Lapidus A."/>
            <person name="Berry K.W."/>
            <person name="Detter J.C."/>
            <person name="Del Rio T.G."/>
            <person name="Hammon N."/>
            <person name="Dalin E."/>
            <person name="Tice H."/>
            <person name="Pitluck S."/>
            <person name="Richardson P."/>
            <person name="Bruce D."/>
            <person name="Goodwin L."/>
            <person name="Han C."/>
            <person name="Tapia R."/>
            <person name="Saunders E."/>
            <person name="Schmutz J."/>
            <person name="Brettin T."/>
            <person name="Larimer F."/>
            <person name="Land M."/>
            <person name="Hauser L."/>
            <person name="Spring S."/>
            <person name="Rohde M."/>
            <person name="Kyrpides N.C."/>
            <person name="Ivanova N."/>
            <person name="Goker M."/>
            <person name="Beller H.R."/>
            <person name="Klenk H.P."/>
            <person name="Woyke T."/>
        </authorList>
    </citation>
    <scope>NUCLEOTIDE SEQUENCE [LARGE SCALE GENOMIC DNA]</scope>
    <source>
        <strain evidence="4">DSM 9187 / TA4</strain>
    </source>
</reference>
<dbReference type="SUPFAM" id="SSF55785">
    <property type="entry name" value="PYP-like sensor domain (PAS domain)"/>
    <property type="match status" value="1"/>
</dbReference>
<dbReference type="eggNOG" id="COG4191">
    <property type="taxonomic scope" value="Bacteria"/>
</dbReference>
<dbReference type="InterPro" id="IPR035965">
    <property type="entry name" value="PAS-like_dom_sf"/>
</dbReference>
<dbReference type="KEGG" id="tau:Tola_2329"/>
<accession>C4L956</accession>
<dbReference type="RefSeq" id="WP_015879394.1">
    <property type="nucleotide sequence ID" value="NC_012691.1"/>
</dbReference>
<dbReference type="NCBIfam" id="TIGR02938">
    <property type="entry name" value="nifL_nitrog"/>
    <property type="match status" value="1"/>
</dbReference>
<protein>
    <submittedName>
        <fullName evidence="3">Putative PAS/PAC sensor protein</fullName>
    </submittedName>
</protein>
<dbReference type="SMART" id="SM00086">
    <property type="entry name" value="PAC"/>
    <property type="match status" value="1"/>
</dbReference>
<dbReference type="InterPro" id="IPR000014">
    <property type="entry name" value="PAS"/>
</dbReference>
<dbReference type="PANTHER" id="PTHR46663:SF3">
    <property type="entry name" value="SLL0267 PROTEIN"/>
    <property type="match status" value="1"/>
</dbReference>
<feature type="domain" description="PAS" evidence="1">
    <location>
        <begin position="30"/>
        <end position="72"/>
    </location>
</feature>
<dbReference type="NCBIfam" id="TIGR00229">
    <property type="entry name" value="sensory_box"/>
    <property type="match status" value="1"/>
</dbReference>
<dbReference type="InterPro" id="IPR036890">
    <property type="entry name" value="HATPase_C_sf"/>
</dbReference>
<evidence type="ECO:0000313" key="3">
    <source>
        <dbReference type="EMBL" id="ACQ93926.1"/>
    </source>
</evidence>
<dbReference type="InterPro" id="IPR013767">
    <property type="entry name" value="PAS_fold"/>
</dbReference>
<gene>
    <name evidence="3" type="ordered locus">Tola_2329</name>
</gene>
<dbReference type="AlphaFoldDB" id="C4L956"/>
<dbReference type="PROSITE" id="PS50113">
    <property type="entry name" value="PAC"/>
    <property type="match status" value="1"/>
</dbReference>
<dbReference type="STRING" id="595494.Tola_2329"/>
<dbReference type="GO" id="GO:0009399">
    <property type="term" value="P:nitrogen fixation"/>
    <property type="evidence" value="ECO:0007669"/>
    <property type="project" value="InterPro"/>
</dbReference>
<dbReference type="EMBL" id="CP001616">
    <property type="protein sequence ID" value="ACQ93926.1"/>
    <property type="molecule type" value="Genomic_DNA"/>
</dbReference>
<dbReference type="InterPro" id="IPR000700">
    <property type="entry name" value="PAS-assoc_C"/>
</dbReference>
<evidence type="ECO:0000259" key="1">
    <source>
        <dbReference type="PROSITE" id="PS50112"/>
    </source>
</evidence>
<proteinExistence type="predicted"/>
<dbReference type="InterPro" id="IPR052163">
    <property type="entry name" value="DGC-Regulatory_Protein"/>
</dbReference>
<dbReference type="Pfam" id="PF00989">
    <property type="entry name" value="PAS"/>
    <property type="match status" value="1"/>
</dbReference>
<reference evidence="4" key="1">
    <citation type="submission" date="2009-05" db="EMBL/GenBank/DDBJ databases">
        <title>Complete sequence of Tolumonas auensis DSM 9187.</title>
        <authorList>
            <consortium name="US DOE Joint Genome Institute"/>
            <person name="Lucas S."/>
            <person name="Copeland A."/>
            <person name="Lapidus A."/>
            <person name="Glavina del Rio T."/>
            <person name="Tice H."/>
            <person name="Bruce D."/>
            <person name="Goodwin L."/>
            <person name="Pitluck S."/>
            <person name="Chertkov O."/>
            <person name="Brettin T."/>
            <person name="Detter J.C."/>
            <person name="Han C."/>
            <person name="Larimer F."/>
            <person name="Land M."/>
            <person name="Hauser L."/>
            <person name="Kyrpides N."/>
            <person name="Mikhailova N."/>
            <person name="Spring S."/>
            <person name="Beller H."/>
        </authorList>
    </citation>
    <scope>NUCLEOTIDE SEQUENCE [LARGE SCALE GENOMIC DNA]</scope>
    <source>
        <strain evidence="4">DSM 9187 / TA4</strain>
    </source>
</reference>
<name>C4L956_TOLAT</name>
<dbReference type="Gene3D" id="3.30.450.20">
    <property type="entry name" value="PAS domain"/>
    <property type="match status" value="1"/>
</dbReference>
<dbReference type="Gene3D" id="3.30.565.10">
    <property type="entry name" value="Histidine kinase-like ATPase, C-terminal domain"/>
    <property type="match status" value="1"/>
</dbReference>
<dbReference type="SUPFAM" id="SSF55874">
    <property type="entry name" value="ATPase domain of HSP90 chaperone/DNA topoisomerase II/histidine kinase"/>
    <property type="match status" value="1"/>
</dbReference>
<dbReference type="OrthoDB" id="2489132at2"/>
<dbReference type="Proteomes" id="UP000009073">
    <property type="component" value="Chromosome"/>
</dbReference>